<dbReference type="PANTHER" id="PTHR42983:SF1">
    <property type="entry name" value="IRON-MOLYBDENUM PROTEIN"/>
    <property type="match status" value="1"/>
</dbReference>
<dbReference type="Gene3D" id="3.30.420.130">
    <property type="entry name" value="Dinitrogenase iron-molybdenum cofactor biosynthesis domain"/>
    <property type="match status" value="1"/>
</dbReference>
<gene>
    <name evidence="2" type="ORF">SAMN02745158_01757</name>
</gene>
<dbReference type="OrthoDB" id="280278at2"/>
<dbReference type="AlphaFoldDB" id="A0A1M4WW53"/>
<dbReference type="SUPFAM" id="SSF53146">
    <property type="entry name" value="Nitrogenase accessory factor-like"/>
    <property type="match status" value="1"/>
</dbReference>
<dbReference type="CDD" id="cd00851">
    <property type="entry name" value="MTH1175"/>
    <property type="match status" value="1"/>
</dbReference>
<reference evidence="2 3" key="1">
    <citation type="submission" date="2016-11" db="EMBL/GenBank/DDBJ databases">
        <authorList>
            <person name="Jaros S."/>
            <person name="Januszkiewicz K."/>
            <person name="Wedrychowicz H."/>
        </authorList>
    </citation>
    <scope>NUCLEOTIDE SEQUENCE [LARGE SCALE GENOMIC DNA]</scope>
    <source>
        <strain evidence="2 3">DSM 17459</strain>
    </source>
</reference>
<dbReference type="PANTHER" id="PTHR42983">
    <property type="entry name" value="DINITROGENASE IRON-MOLYBDENUM COFACTOR PROTEIN-RELATED"/>
    <property type="match status" value="1"/>
</dbReference>
<name>A0A1M4WW53_9CLOT</name>
<dbReference type="InterPro" id="IPR003731">
    <property type="entry name" value="Di-Nase_FeMo-co_biosynth"/>
</dbReference>
<proteinExistence type="predicted"/>
<sequence>MKLAVTYDNGEVFQHFGHTEYFKIYTLEDGSITSEEVLSTDGQGHGALAGFLQEHEVNALICGGIGGGARTALAAAGIELYPGVSGNADAQVTAFLSGQLQYNPDTQCADHEHHHHGGDCHGDCSGHC</sequence>
<dbReference type="STRING" id="1122155.SAMN02745158_01757"/>
<organism evidence="2 3">
    <name type="scientific">Lactonifactor longoviformis DSM 17459</name>
    <dbReference type="NCBI Taxonomy" id="1122155"/>
    <lineage>
        <taxon>Bacteria</taxon>
        <taxon>Bacillati</taxon>
        <taxon>Bacillota</taxon>
        <taxon>Clostridia</taxon>
        <taxon>Eubacteriales</taxon>
        <taxon>Clostridiaceae</taxon>
        <taxon>Lactonifactor</taxon>
    </lineage>
</organism>
<dbReference type="InterPro" id="IPR033913">
    <property type="entry name" value="MTH1175_dom"/>
</dbReference>
<evidence type="ECO:0000313" key="2">
    <source>
        <dbReference type="EMBL" id="SHE85435.1"/>
    </source>
</evidence>
<dbReference type="EMBL" id="FQVI01000007">
    <property type="protein sequence ID" value="SHE85435.1"/>
    <property type="molecule type" value="Genomic_DNA"/>
</dbReference>
<dbReference type="Pfam" id="PF02579">
    <property type="entry name" value="Nitro_FeMo-Co"/>
    <property type="match status" value="1"/>
</dbReference>
<feature type="domain" description="Dinitrogenase iron-molybdenum cofactor biosynthesis" evidence="1">
    <location>
        <begin position="9"/>
        <end position="96"/>
    </location>
</feature>
<evidence type="ECO:0000313" key="3">
    <source>
        <dbReference type="Proteomes" id="UP000184245"/>
    </source>
</evidence>
<dbReference type="InterPro" id="IPR036105">
    <property type="entry name" value="DiNase_FeMo-co_biosyn_sf"/>
</dbReference>
<protein>
    <submittedName>
        <fullName evidence="2">Predicted Fe-Mo cluster-binding protein, NifX family</fullName>
    </submittedName>
</protein>
<dbReference type="Proteomes" id="UP000184245">
    <property type="component" value="Unassembled WGS sequence"/>
</dbReference>
<keyword evidence="3" id="KW-1185">Reference proteome</keyword>
<dbReference type="RefSeq" id="WP_072850979.1">
    <property type="nucleotide sequence ID" value="NZ_FQVI01000007.1"/>
</dbReference>
<evidence type="ECO:0000259" key="1">
    <source>
        <dbReference type="Pfam" id="PF02579"/>
    </source>
</evidence>
<accession>A0A1M4WW53</accession>